<evidence type="ECO:0000256" key="3">
    <source>
        <dbReference type="SAM" id="MobiDB-lite"/>
    </source>
</evidence>
<dbReference type="PANTHER" id="PTHR31805:SF14">
    <property type="entry name" value="RECEPTOR-LIKE KINASE, PUTATIVE (DUF1421)-RELATED"/>
    <property type="match status" value="1"/>
</dbReference>
<dbReference type="Pfam" id="PF04864">
    <property type="entry name" value="Alliinase_C"/>
    <property type="match status" value="1"/>
</dbReference>
<dbReference type="Pfam" id="PF07223">
    <property type="entry name" value="DUF1421"/>
    <property type="match status" value="1"/>
</dbReference>
<dbReference type="EMBL" id="LT934111">
    <property type="protein sequence ID" value="VAH02929.1"/>
    <property type="molecule type" value="Genomic_DNA"/>
</dbReference>
<dbReference type="InterPro" id="IPR006948">
    <property type="entry name" value="Alliinase_C"/>
</dbReference>
<feature type="compositionally biased region" description="Polar residues" evidence="3">
    <location>
        <begin position="421"/>
        <end position="449"/>
    </location>
</feature>
<dbReference type="Gramene" id="TRITD1Av1G049500.1">
    <property type="protein sequence ID" value="TRITD1Av1G049500.1"/>
    <property type="gene ID" value="TRITD1Av1G049500"/>
</dbReference>
<dbReference type="Gene3D" id="2.10.25.30">
    <property type="entry name" value="EGF-like, alliinase"/>
    <property type="match status" value="1"/>
</dbReference>
<accession>A0A9R0UTR3</accession>
<feature type="region of interest" description="Disordered" evidence="3">
    <location>
        <begin position="388"/>
        <end position="456"/>
    </location>
</feature>
<dbReference type="InterPro" id="IPR037029">
    <property type="entry name" value="Alliinase_N_sf"/>
</dbReference>
<proteinExistence type="inferred from homology"/>
<dbReference type="CDD" id="cd00609">
    <property type="entry name" value="AAT_like"/>
    <property type="match status" value="1"/>
</dbReference>
<dbReference type="OMA" id="QTFVNEA"/>
<keyword evidence="7" id="KW-1185">Reference proteome</keyword>
<dbReference type="InterPro" id="IPR015424">
    <property type="entry name" value="PyrdxlP-dep_Trfase"/>
</dbReference>
<feature type="compositionally biased region" description="Polar residues" evidence="3">
    <location>
        <begin position="275"/>
        <end position="291"/>
    </location>
</feature>
<comment type="cofactor">
    <cofactor evidence="1">
        <name>pyridoxal 5'-phosphate</name>
        <dbReference type="ChEBI" id="CHEBI:597326"/>
    </cofactor>
</comment>
<dbReference type="Gene3D" id="3.90.1150.10">
    <property type="entry name" value="Aspartate Aminotransferase, domain 1"/>
    <property type="match status" value="1"/>
</dbReference>
<organism evidence="6 7">
    <name type="scientific">Triticum turgidum subsp. durum</name>
    <name type="common">Durum wheat</name>
    <name type="synonym">Triticum durum</name>
    <dbReference type="NCBI Taxonomy" id="4567"/>
    <lineage>
        <taxon>Eukaryota</taxon>
        <taxon>Viridiplantae</taxon>
        <taxon>Streptophyta</taxon>
        <taxon>Embryophyta</taxon>
        <taxon>Tracheophyta</taxon>
        <taxon>Spermatophyta</taxon>
        <taxon>Magnoliopsida</taxon>
        <taxon>Liliopsida</taxon>
        <taxon>Poales</taxon>
        <taxon>Poaceae</taxon>
        <taxon>BOP clade</taxon>
        <taxon>Pooideae</taxon>
        <taxon>Triticodae</taxon>
        <taxon>Triticeae</taxon>
        <taxon>Triticinae</taxon>
        <taxon>Triticum</taxon>
    </lineage>
</organism>
<evidence type="ECO:0000256" key="1">
    <source>
        <dbReference type="ARBA" id="ARBA00001933"/>
    </source>
</evidence>
<feature type="region of interest" description="Disordered" evidence="3">
    <location>
        <begin position="1"/>
        <end position="27"/>
    </location>
</feature>
<feature type="compositionally biased region" description="Low complexity" evidence="3">
    <location>
        <begin position="312"/>
        <end position="324"/>
    </location>
</feature>
<protein>
    <submittedName>
        <fullName evidence="6">Uncharacterized protein</fullName>
    </submittedName>
</protein>
<feature type="region of interest" description="Disordered" evidence="3">
    <location>
        <begin position="192"/>
        <end position="367"/>
    </location>
</feature>
<evidence type="ECO:0000259" key="4">
    <source>
        <dbReference type="Pfam" id="PF04864"/>
    </source>
</evidence>
<dbReference type="PANTHER" id="PTHR31805">
    <property type="entry name" value="RECEPTOR-LIKE KINASE, PUTATIVE (DUF1421)-RELATED"/>
    <property type="match status" value="1"/>
</dbReference>
<feature type="compositionally biased region" description="Pro residues" evidence="3">
    <location>
        <begin position="302"/>
        <end position="311"/>
    </location>
</feature>
<evidence type="ECO:0000313" key="6">
    <source>
        <dbReference type="EMBL" id="VAH02929.1"/>
    </source>
</evidence>
<dbReference type="Gene3D" id="3.40.640.10">
    <property type="entry name" value="Type I PLP-dependent aspartate aminotransferase-like (Major domain)"/>
    <property type="match status" value="1"/>
</dbReference>
<dbReference type="InterPro" id="IPR015421">
    <property type="entry name" value="PyrdxlP-dep_Trfase_major"/>
</dbReference>
<evidence type="ECO:0000256" key="2">
    <source>
        <dbReference type="ARBA" id="ARBA00006312"/>
    </source>
</evidence>
<name>A0A9R0UTR3_TRITD</name>
<feature type="domain" description="DUF1421" evidence="5">
    <location>
        <begin position="481"/>
        <end position="525"/>
    </location>
</feature>
<comment type="similarity">
    <text evidence="2">Belongs to the alliinase family.</text>
</comment>
<feature type="compositionally biased region" description="Low complexity" evidence="3">
    <location>
        <begin position="292"/>
        <end position="301"/>
    </location>
</feature>
<reference evidence="6 7" key="1">
    <citation type="submission" date="2017-09" db="EMBL/GenBank/DDBJ databases">
        <authorList>
            <consortium name="International Durum Wheat Genome Sequencing Consortium (IDWGSC)"/>
            <person name="Milanesi L."/>
        </authorList>
    </citation>
    <scope>NUCLEOTIDE SEQUENCE [LARGE SCALE GENOMIC DNA]</scope>
    <source>
        <strain evidence="7">cv. Svevo</strain>
    </source>
</reference>
<feature type="compositionally biased region" description="Pro residues" evidence="3">
    <location>
        <begin position="237"/>
        <end position="255"/>
    </location>
</feature>
<evidence type="ECO:0000313" key="7">
    <source>
        <dbReference type="Proteomes" id="UP000324705"/>
    </source>
</evidence>
<gene>
    <name evidence="6" type="ORF">TRITD_1Av1G049500</name>
</gene>
<dbReference type="SUPFAM" id="SSF53383">
    <property type="entry name" value="PLP-dependent transferases"/>
    <property type="match status" value="1"/>
</dbReference>
<dbReference type="GO" id="GO:0016846">
    <property type="term" value="F:carbon-sulfur lyase activity"/>
    <property type="evidence" value="ECO:0007669"/>
    <property type="project" value="InterPro"/>
</dbReference>
<dbReference type="InterPro" id="IPR015422">
    <property type="entry name" value="PyrdxlP-dep_Trfase_small"/>
</dbReference>
<dbReference type="InterPro" id="IPR010820">
    <property type="entry name" value="DUF1421"/>
</dbReference>
<sequence length="891" mass="95996">MGPNPQEDDVVESHDLHARRGASATEEVMVPSYDFQPIRTPAAAVAPAAPAPAAANAWGSLDANAASPKLKSAAMMEPRVLKKVSHEEERSNFNAVTIADIDRTMKKYADNLLHAMEGVSSRLAQLEGRTHHLEDSVGELKLTVGNYNGSTDGKLRQFENTLREVQAGVQILRDKQEIVEAQVQLTKLQVSKAEDVKSENASAGQVDSRQQPPAPQPTVQPQHQAYPPSQPTGLPALPAPNAPPPPMVNNQPPPQFQGHLPHPQMQSVAPAPSVPTISQESYYPPSTQTTEAAHQQYQAPPASQPQAPPAAPQHYQHPPQYAPYSQPPLPGSVNPQTPAAPLPHQPEEAAPYGPPAQSYPLNVRPPSPYMPPPSGPVPPFYGPNPGMYEPPAVRPNSGPPPPYSAGYKQQGGGGFPEQYGYSGSPSHRGNAGMNSPSPFAPTGPSSAGSGNYGKLPTAQILPQAAPVSSAPSASSGNRVAVDDVVDKVSTMGFSKEQVRATVRRLTENGQNVDLNVVLDKLMNDSDAQPAQRGCGDPTMYEAFWREVGERAAVAIPGWSGMSYFSNAQSLCWFLDPEFEREVRRVHRLVGNAAVDDGYHLVVGTGATQLFQAAMYALSPAGAQWPVGVVSPAPYYSSYPPQTDLLLSGFYRWAGDANAFDGDGHIELVCSPNNPDGAIREAVLSSESGKAIHDLVYYWPQYTPITGAAAHDIMLFTMSKVTGHAGARLGWALVKDRDVAKKMVYFVDRSTIGVSKDSQLRTAKILAVVSDAYGPDEEDDTRLRLFDFARRRMEERWRALRAAVAATGAFSLPEETAGHCNFSRQTVAAYPAFAWLRCEKDGVEDCAEFLRGHGIVARGGEQFGGDARCVRVNMLDRDGVFDVLIDRLFSIT</sequence>
<evidence type="ECO:0000259" key="5">
    <source>
        <dbReference type="Pfam" id="PF07223"/>
    </source>
</evidence>
<feature type="domain" description="Alliinase C-terminal" evidence="4">
    <location>
        <begin position="534"/>
        <end position="890"/>
    </location>
</feature>
<feature type="compositionally biased region" description="Polar residues" evidence="3">
    <location>
        <begin position="199"/>
        <end position="209"/>
    </location>
</feature>
<dbReference type="Proteomes" id="UP000324705">
    <property type="component" value="Chromosome 1A"/>
</dbReference>
<feature type="compositionally biased region" description="Acidic residues" evidence="3">
    <location>
        <begin position="1"/>
        <end position="10"/>
    </location>
</feature>
<dbReference type="AlphaFoldDB" id="A0A9R0UTR3"/>